<name>A0A565CGD0_9BRAS</name>
<gene>
    <name evidence="5" type="ORF">ANE_LOCUS23151</name>
</gene>
<evidence type="ECO:0000256" key="2">
    <source>
        <dbReference type="ARBA" id="ARBA00011814"/>
    </source>
</evidence>
<dbReference type="AlphaFoldDB" id="A0A565CGD0"/>
<protein>
    <recommendedName>
        <fullName evidence="4">Coenzyme Q-binding protein COQ10 START domain-containing protein</fullName>
    </recommendedName>
</protein>
<dbReference type="InterPro" id="IPR023393">
    <property type="entry name" value="START-like_dom_sf"/>
</dbReference>
<dbReference type="EMBL" id="CABITT030000007">
    <property type="protein sequence ID" value="VVB12707.1"/>
    <property type="molecule type" value="Genomic_DNA"/>
</dbReference>
<proteinExistence type="inferred from homology"/>
<dbReference type="CDD" id="cd07813">
    <property type="entry name" value="COQ10p_like"/>
    <property type="match status" value="1"/>
</dbReference>
<accession>A0A565CGD0</accession>
<comment type="subunit">
    <text evidence="2">Interacts with coenzyme Q.</text>
</comment>
<dbReference type="Pfam" id="PF03364">
    <property type="entry name" value="Polyketide_cyc"/>
    <property type="match status" value="1"/>
</dbReference>
<dbReference type="GO" id="GO:0045333">
    <property type="term" value="P:cellular respiration"/>
    <property type="evidence" value="ECO:0007669"/>
    <property type="project" value="InterPro"/>
</dbReference>
<dbReference type="InterPro" id="IPR044996">
    <property type="entry name" value="COQ10-like"/>
</dbReference>
<dbReference type="Gene3D" id="3.30.530.20">
    <property type="match status" value="1"/>
</dbReference>
<feature type="domain" description="Coenzyme Q-binding protein COQ10 START" evidence="4">
    <location>
        <begin position="111"/>
        <end position="237"/>
    </location>
</feature>
<dbReference type="Proteomes" id="UP000489600">
    <property type="component" value="Unassembled WGS sequence"/>
</dbReference>
<dbReference type="GO" id="GO:0048039">
    <property type="term" value="F:ubiquinone binding"/>
    <property type="evidence" value="ECO:0007669"/>
    <property type="project" value="InterPro"/>
</dbReference>
<sequence>MPPFISGSRAVFSLISCRNAIKSRSRIGGRGSFISDQFRRFGSLSGVVERGSSSPGLISNDEDRIRVLLGRLPCTTTGSVIQRRHFLGCGDGEEGSGGDLSKIYEERRVLGYSPEQLFSVVAAVDLYHGFVPWCQRSEVLKEYPDGSFDAELEIGFKFLVESYTSHVEFERPKWIKTTARDTGLFDHLINLWQFKPGPVPGSCDLYFHVDFKFNSPLYRQVASMFFKEVATSLVGAFSDRCRIVYGPGVRVDENAYEQRA</sequence>
<comment type="caution">
    <text evidence="5">The sequence shown here is derived from an EMBL/GenBank/DDBJ whole genome shotgun (WGS) entry which is preliminary data.</text>
</comment>
<dbReference type="OrthoDB" id="292693at2759"/>
<organism evidence="5 6">
    <name type="scientific">Arabis nemorensis</name>
    <dbReference type="NCBI Taxonomy" id="586526"/>
    <lineage>
        <taxon>Eukaryota</taxon>
        <taxon>Viridiplantae</taxon>
        <taxon>Streptophyta</taxon>
        <taxon>Embryophyta</taxon>
        <taxon>Tracheophyta</taxon>
        <taxon>Spermatophyta</taxon>
        <taxon>Magnoliopsida</taxon>
        <taxon>eudicotyledons</taxon>
        <taxon>Gunneridae</taxon>
        <taxon>Pentapetalae</taxon>
        <taxon>rosids</taxon>
        <taxon>malvids</taxon>
        <taxon>Brassicales</taxon>
        <taxon>Brassicaceae</taxon>
        <taxon>Arabideae</taxon>
        <taxon>Arabis</taxon>
    </lineage>
</organism>
<keyword evidence="6" id="KW-1185">Reference proteome</keyword>
<evidence type="ECO:0000313" key="6">
    <source>
        <dbReference type="Proteomes" id="UP000489600"/>
    </source>
</evidence>
<evidence type="ECO:0000256" key="3">
    <source>
        <dbReference type="ARBA" id="ARBA00024947"/>
    </source>
</evidence>
<dbReference type="PANTHER" id="PTHR12901:SF10">
    <property type="entry name" value="COENZYME Q-BINDING PROTEIN COQ10, MITOCHONDRIAL"/>
    <property type="match status" value="1"/>
</dbReference>
<evidence type="ECO:0000313" key="5">
    <source>
        <dbReference type="EMBL" id="VVB12707.1"/>
    </source>
</evidence>
<comment type="function">
    <text evidence="3">Required for the function of coenzyme Q in the respiratory chain. May serve as a chaperone or may be involved in the transport of Q6 from its site of synthesis to the catalytic sites of the respiratory complexes.</text>
</comment>
<reference evidence="5" key="1">
    <citation type="submission" date="2019-07" db="EMBL/GenBank/DDBJ databases">
        <authorList>
            <person name="Dittberner H."/>
        </authorList>
    </citation>
    <scope>NUCLEOTIDE SEQUENCE [LARGE SCALE GENOMIC DNA]</scope>
</reference>
<dbReference type="SUPFAM" id="SSF55961">
    <property type="entry name" value="Bet v1-like"/>
    <property type="match status" value="1"/>
</dbReference>
<evidence type="ECO:0000259" key="4">
    <source>
        <dbReference type="Pfam" id="PF03364"/>
    </source>
</evidence>
<comment type="similarity">
    <text evidence="1">Belongs to the COQ10 family.</text>
</comment>
<dbReference type="GO" id="GO:0005739">
    <property type="term" value="C:mitochondrion"/>
    <property type="evidence" value="ECO:0007669"/>
    <property type="project" value="TreeGrafter"/>
</dbReference>
<dbReference type="InterPro" id="IPR005031">
    <property type="entry name" value="COQ10_START"/>
</dbReference>
<evidence type="ECO:0000256" key="1">
    <source>
        <dbReference type="ARBA" id="ARBA00006885"/>
    </source>
</evidence>
<dbReference type="PANTHER" id="PTHR12901">
    <property type="entry name" value="SPERM PROTEIN HOMOLOG"/>
    <property type="match status" value="1"/>
</dbReference>